<dbReference type="PANTHER" id="PTHR21716:SF53">
    <property type="entry name" value="PERMEASE PERM-RELATED"/>
    <property type="match status" value="1"/>
</dbReference>
<feature type="region of interest" description="Disordered" evidence="8">
    <location>
        <begin position="1"/>
        <end position="27"/>
    </location>
</feature>
<keyword evidence="6 9" id="KW-1133">Transmembrane helix</keyword>
<evidence type="ECO:0000256" key="7">
    <source>
        <dbReference type="ARBA" id="ARBA00023136"/>
    </source>
</evidence>
<feature type="transmembrane region" description="Helical" evidence="9">
    <location>
        <begin position="101"/>
        <end position="122"/>
    </location>
</feature>
<comment type="caution">
    <text evidence="10">The sequence shown here is derived from an EMBL/GenBank/DDBJ whole genome shotgun (WGS) entry which is preliminary data.</text>
</comment>
<evidence type="ECO:0000256" key="9">
    <source>
        <dbReference type="SAM" id="Phobius"/>
    </source>
</evidence>
<protein>
    <submittedName>
        <fullName evidence="10">AI-2E family transporter</fullName>
    </submittedName>
</protein>
<name>A0A8J3TGA8_9ACTN</name>
<sequence>MEAKPPGRPDKPIGTAGDKPIGTAGVDETAEPPSLIARVPFGLVFRWAAAATLGVLVVLLSGYTLYAVRDLLVLVMIALFVAVSLDPAVRWLVRRGLKRPVAVTLVIVFMLALFGVFIWSIVPPLVEQGGRLFADLPGYLRKLPEESKSFRELSDRYNLTNRLSALAADLPTRIAGSAIGFVQQFLGALLSTVTVIVLTIYFMADMPRMRRGLVRLFPHRRRPQVAEIVNVVVDKVGAYMIGNLIISLFAGVATFLCLSLLRVPFALPLAVTVAITDLIPLIGATLGAAIGVLVALFTVGPWPGGVVVLAFFIVYQQVENYLIAPRVLRNSVDLPSVAVLLVALIGGSVLGVVGALMSIPIAAAVKVVLTPTIATMHQPPPPVEAKPEA</sequence>
<feature type="compositionally biased region" description="Basic and acidic residues" evidence="8">
    <location>
        <begin position="1"/>
        <end position="11"/>
    </location>
</feature>
<dbReference type="Proteomes" id="UP000599074">
    <property type="component" value="Unassembled WGS sequence"/>
</dbReference>
<dbReference type="GO" id="GO:0005886">
    <property type="term" value="C:plasma membrane"/>
    <property type="evidence" value="ECO:0007669"/>
    <property type="project" value="UniProtKB-SubCell"/>
</dbReference>
<comment type="subcellular location">
    <subcellularLocation>
        <location evidence="1">Cell membrane</location>
        <topology evidence="1">Multi-pass membrane protein</topology>
    </subcellularLocation>
</comment>
<comment type="similarity">
    <text evidence="2">Belongs to the autoinducer-2 exporter (AI-2E) (TC 2.A.86) family.</text>
</comment>
<evidence type="ECO:0000256" key="2">
    <source>
        <dbReference type="ARBA" id="ARBA00009773"/>
    </source>
</evidence>
<dbReference type="AlphaFoldDB" id="A0A8J3TGA8"/>
<feature type="transmembrane region" description="Helical" evidence="9">
    <location>
        <begin position="334"/>
        <end position="356"/>
    </location>
</feature>
<evidence type="ECO:0000256" key="5">
    <source>
        <dbReference type="ARBA" id="ARBA00022692"/>
    </source>
</evidence>
<keyword evidence="7 9" id="KW-0472">Membrane</keyword>
<evidence type="ECO:0000256" key="3">
    <source>
        <dbReference type="ARBA" id="ARBA00022448"/>
    </source>
</evidence>
<feature type="transmembrane region" description="Helical" evidence="9">
    <location>
        <begin position="71"/>
        <end position="89"/>
    </location>
</feature>
<evidence type="ECO:0000256" key="1">
    <source>
        <dbReference type="ARBA" id="ARBA00004651"/>
    </source>
</evidence>
<evidence type="ECO:0000256" key="8">
    <source>
        <dbReference type="SAM" id="MobiDB-lite"/>
    </source>
</evidence>
<feature type="transmembrane region" description="Helical" evidence="9">
    <location>
        <begin position="252"/>
        <end position="276"/>
    </location>
</feature>
<keyword evidence="4" id="KW-1003">Cell membrane</keyword>
<feature type="transmembrane region" description="Helical" evidence="9">
    <location>
        <begin position="288"/>
        <end position="314"/>
    </location>
</feature>
<organism evidence="10 11">
    <name type="scientific">Planosporangium mesophilum</name>
    <dbReference type="NCBI Taxonomy" id="689768"/>
    <lineage>
        <taxon>Bacteria</taxon>
        <taxon>Bacillati</taxon>
        <taxon>Actinomycetota</taxon>
        <taxon>Actinomycetes</taxon>
        <taxon>Micromonosporales</taxon>
        <taxon>Micromonosporaceae</taxon>
        <taxon>Planosporangium</taxon>
    </lineage>
</organism>
<evidence type="ECO:0000313" key="10">
    <source>
        <dbReference type="EMBL" id="GII24612.1"/>
    </source>
</evidence>
<dbReference type="Pfam" id="PF01594">
    <property type="entry name" value="AI-2E_transport"/>
    <property type="match status" value="1"/>
</dbReference>
<dbReference type="EMBL" id="BOON01000039">
    <property type="protein sequence ID" value="GII24612.1"/>
    <property type="molecule type" value="Genomic_DNA"/>
</dbReference>
<feature type="transmembrane region" description="Helical" evidence="9">
    <location>
        <begin position="43"/>
        <end position="65"/>
    </location>
</feature>
<dbReference type="GO" id="GO:0055085">
    <property type="term" value="P:transmembrane transport"/>
    <property type="evidence" value="ECO:0007669"/>
    <property type="project" value="TreeGrafter"/>
</dbReference>
<evidence type="ECO:0000256" key="4">
    <source>
        <dbReference type="ARBA" id="ARBA00022475"/>
    </source>
</evidence>
<proteinExistence type="inferred from homology"/>
<reference evidence="10" key="1">
    <citation type="submission" date="2021-01" db="EMBL/GenBank/DDBJ databases">
        <title>Whole genome shotgun sequence of Planosporangium mesophilum NBRC 109066.</title>
        <authorList>
            <person name="Komaki H."/>
            <person name="Tamura T."/>
        </authorList>
    </citation>
    <scope>NUCLEOTIDE SEQUENCE</scope>
    <source>
        <strain evidence="10">NBRC 109066</strain>
    </source>
</reference>
<evidence type="ECO:0000256" key="6">
    <source>
        <dbReference type="ARBA" id="ARBA00022989"/>
    </source>
</evidence>
<keyword evidence="11" id="KW-1185">Reference proteome</keyword>
<evidence type="ECO:0000313" key="11">
    <source>
        <dbReference type="Proteomes" id="UP000599074"/>
    </source>
</evidence>
<keyword evidence="5 9" id="KW-0812">Transmembrane</keyword>
<gene>
    <name evidence="10" type="ORF">Pme01_42090</name>
</gene>
<dbReference type="PANTHER" id="PTHR21716">
    <property type="entry name" value="TRANSMEMBRANE PROTEIN"/>
    <property type="match status" value="1"/>
</dbReference>
<keyword evidence="3" id="KW-0813">Transport</keyword>
<accession>A0A8J3TGA8</accession>
<feature type="transmembrane region" description="Helical" evidence="9">
    <location>
        <begin position="185"/>
        <end position="204"/>
    </location>
</feature>
<dbReference type="InterPro" id="IPR002549">
    <property type="entry name" value="AI-2E-like"/>
</dbReference>